<keyword evidence="2 9" id="KW-0479">Metal-binding</keyword>
<dbReference type="InterPro" id="IPR036236">
    <property type="entry name" value="Znf_C2H2_sf"/>
</dbReference>
<evidence type="ECO:0000313" key="13">
    <source>
        <dbReference type="Proteomes" id="UP001174909"/>
    </source>
</evidence>
<dbReference type="Gene3D" id="3.30.160.60">
    <property type="entry name" value="Classic Zinc Finger"/>
    <property type="match status" value="1"/>
</dbReference>
<dbReference type="GO" id="GO:0000387">
    <property type="term" value="P:spliceosomal snRNP assembly"/>
    <property type="evidence" value="ECO:0007669"/>
    <property type="project" value="UniProtKB-UniRule"/>
</dbReference>
<dbReference type="GO" id="GO:0030627">
    <property type="term" value="F:pre-mRNA 5'-splice site binding"/>
    <property type="evidence" value="ECO:0007669"/>
    <property type="project" value="InterPro"/>
</dbReference>
<keyword evidence="3 9" id="KW-0863">Zinc-finger</keyword>
<dbReference type="GO" id="GO:0071004">
    <property type="term" value="C:U2-type prespliceosome"/>
    <property type="evidence" value="ECO:0007669"/>
    <property type="project" value="UniProtKB-UniRule"/>
</dbReference>
<dbReference type="PANTHER" id="PTHR31148:SF1">
    <property type="entry name" value="U1 SMALL NUCLEAR RIBONUCLEOPROTEIN C"/>
    <property type="match status" value="1"/>
</dbReference>
<keyword evidence="13" id="KW-1185">Reference proteome</keyword>
<dbReference type="FunFam" id="3.30.160.60:FF:000059">
    <property type="entry name" value="U1 small nuclear ribonucleoprotein C"/>
    <property type="match status" value="1"/>
</dbReference>
<evidence type="ECO:0000256" key="9">
    <source>
        <dbReference type="HAMAP-Rule" id="MF_03153"/>
    </source>
</evidence>
<evidence type="ECO:0000256" key="10">
    <source>
        <dbReference type="SAM" id="MobiDB-lite"/>
    </source>
</evidence>
<proteinExistence type="inferred from homology"/>
<dbReference type="Pfam" id="PF06220">
    <property type="entry name" value="zf-U1"/>
    <property type="match status" value="1"/>
</dbReference>
<dbReference type="Proteomes" id="UP001174909">
    <property type="component" value="Unassembled WGS sequence"/>
</dbReference>
<dbReference type="AlphaFoldDB" id="A0AA35WK73"/>
<keyword evidence="7 9" id="KW-0687">Ribonucleoprotein</keyword>
<dbReference type="SMART" id="SM00451">
    <property type="entry name" value="ZnF_U1"/>
    <property type="match status" value="1"/>
</dbReference>
<evidence type="ECO:0000256" key="5">
    <source>
        <dbReference type="ARBA" id="ARBA00022884"/>
    </source>
</evidence>
<dbReference type="InterPro" id="IPR013085">
    <property type="entry name" value="U1-CZ_Znf_C2H2"/>
</dbReference>
<evidence type="ECO:0000256" key="6">
    <source>
        <dbReference type="ARBA" id="ARBA00023242"/>
    </source>
</evidence>
<evidence type="ECO:0000256" key="4">
    <source>
        <dbReference type="ARBA" id="ARBA00022833"/>
    </source>
</evidence>
<comment type="subunit">
    <text evidence="9">U1 snRNP is composed of the 7 core Sm proteins B/B', D1, D2, D3, E, F and G that assemble in a heptameric protein ring on the Sm site of the small nuclear RNA to form the core snRNP, and at least 3 U1 snRNP-specific proteins U1-70K, U1-A and U1-C. U1-C interacts with U1 snRNA and the 5' splice-site region of the pre-mRNA.</text>
</comment>
<evidence type="ECO:0000256" key="2">
    <source>
        <dbReference type="ARBA" id="ARBA00022723"/>
    </source>
</evidence>
<dbReference type="InterPro" id="IPR000690">
    <property type="entry name" value="Matrin/U1-C_Znf_C2H2"/>
</dbReference>
<keyword evidence="6 9" id="KW-0539">Nucleus</keyword>
<comment type="similarity">
    <text evidence="9">Belongs to the U1 small nuclear ribonucleoprotein C family.</text>
</comment>
<evidence type="ECO:0000256" key="1">
    <source>
        <dbReference type="ARBA" id="ARBA00004123"/>
    </source>
</evidence>
<keyword evidence="5 9" id="KW-0694">RNA-binding</keyword>
<dbReference type="InterPro" id="IPR003604">
    <property type="entry name" value="Matrin/U1-like-C_Znf_C2H2"/>
</dbReference>
<name>A0AA35WK73_GEOBA</name>
<dbReference type="GO" id="GO:0003729">
    <property type="term" value="F:mRNA binding"/>
    <property type="evidence" value="ECO:0007669"/>
    <property type="project" value="UniProtKB-UniRule"/>
</dbReference>
<comment type="subunit">
    <text evidence="8">Component of the U1 snRNP. The U1 snRNP is composed of the U1 snRNA and the 7 core Sm proteins SNRPB, SNRPD1, SNRPD2, SNRPD3, SNRPE, SNRPF and SNRPG that assemble in a heptameric protein ring on the Sm site of the small nuclear RNA to form the core snRNP, and at least 3 U1 snRNP-specific proteins SNRNP70/U1-70K, SNRPA/U1-A and SNRPC/U1-C. SNRPC/U1-C interacts with U1 snRNA and the 5' splice-site region of the pre-mRNA. Interacts (via N-terminus) with TIA1 (via C-terminus); thereby promoting spliceosomal U1 snRNP recruitment to 5' splice sites.</text>
</comment>
<dbReference type="PANTHER" id="PTHR31148">
    <property type="entry name" value="U1 SMALL NUCLEAR RIBONUCLEOPROTEIN C"/>
    <property type="match status" value="1"/>
</dbReference>
<dbReference type="GO" id="GO:0005685">
    <property type="term" value="C:U1 snRNP"/>
    <property type="evidence" value="ECO:0007669"/>
    <property type="project" value="UniProtKB-UniRule"/>
</dbReference>
<dbReference type="HAMAP" id="MF_03153">
    <property type="entry name" value="U1_C"/>
    <property type="match status" value="1"/>
</dbReference>
<dbReference type="GO" id="GO:0008270">
    <property type="term" value="F:zinc ion binding"/>
    <property type="evidence" value="ECO:0007669"/>
    <property type="project" value="UniProtKB-UniRule"/>
</dbReference>
<organism evidence="12 13">
    <name type="scientific">Geodia barretti</name>
    <name type="common">Barrett's horny sponge</name>
    <dbReference type="NCBI Taxonomy" id="519541"/>
    <lineage>
        <taxon>Eukaryota</taxon>
        <taxon>Metazoa</taxon>
        <taxon>Porifera</taxon>
        <taxon>Demospongiae</taxon>
        <taxon>Heteroscleromorpha</taxon>
        <taxon>Tetractinellida</taxon>
        <taxon>Astrophorina</taxon>
        <taxon>Geodiidae</taxon>
        <taxon>Geodia</taxon>
    </lineage>
</organism>
<dbReference type="PROSITE" id="PS50171">
    <property type="entry name" value="ZF_MATRIN"/>
    <property type="match status" value="1"/>
</dbReference>
<dbReference type="EMBL" id="CASHTH010001567">
    <property type="protein sequence ID" value="CAI8016842.1"/>
    <property type="molecule type" value="Genomic_DNA"/>
</dbReference>
<dbReference type="GO" id="GO:0030619">
    <property type="term" value="F:U1 snRNA binding"/>
    <property type="evidence" value="ECO:0007669"/>
    <property type="project" value="UniProtKB-UniRule"/>
</dbReference>
<feature type="domain" description="Matrin-type" evidence="11">
    <location>
        <begin position="34"/>
        <end position="66"/>
    </location>
</feature>
<feature type="region of interest" description="Disordered" evidence="10">
    <location>
        <begin position="110"/>
        <end position="186"/>
    </location>
</feature>
<sequence length="186" mass="20203">MRMRVFSKTRTTACVRATVELRTAFTGQSRMPKYYCDYCDTYLTHDSPSVRKTHNTGRKHKDAVKAYYMSWLEQEAQNMLSRNPFLPRAGAGILPPPGMIPPPGMLPPPMHPGMLPPGGMMPPRGIPPPGAHIPQMPMRPGMPPPPRMGPPHGPPPGQFPPRPDGPPPPQRPPVGGPPPHSTAAGP</sequence>
<protein>
    <recommendedName>
        <fullName evidence="9">U1 small nuclear ribonucleoprotein C</fullName>
        <shortName evidence="9">U1 snRNP C</shortName>
        <shortName evidence="9">U1-C</shortName>
        <shortName evidence="9">U1C</shortName>
    </recommendedName>
</protein>
<dbReference type="GO" id="GO:0000395">
    <property type="term" value="P:mRNA 5'-splice site recognition"/>
    <property type="evidence" value="ECO:0007669"/>
    <property type="project" value="UniProtKB-UniRule"/>
</dbReference>
<evidence type="ECO:0000256" key="7">
    <source>
        <dbReference type="ARBA" id="ARBA00023274"/>
    </source>
</evidence>
<feature type="compositionally biased region" description="Pro residues" evidence="10">
    <location>
        <begin position="140"/>
        <end position="180"/>
    </location>
</feature>
<dbReference type="GO" id="GO:0000243">
    <property type="term" value="C:commitment complex"/>
    <property type="evidence" value="ECO:0007669"/>
    <property type="project" value="UniProtKB-UniRule"/>
</dbReference>
<reference evidence="12" key="1">
    <citation type="submission" date="2023-03" db="EMBL/GenBank/DDBJ databases">
        <authorList>
            <person name="Steffen K."/>
            <person name="Cardenas P."/>
        </authorList>
    </citation>
    <scope>NUCLEOTIDE SEQUENCE</scope>
</reference>
<comment type="function">
    <text evidence="9">Component of the spliceosomal U1 snRNP, which is essential for recognition of the pre-mRNA 5' splice-site and the subsequent assembly of the spliceosome. U1-C is directly involved in initial 5' splice-site recognition for both constitutive and regulated alternative splicing. The interaction with the 5' splice-site seems to precede base-pairing between the pre-mRNA and the U1 snRNA. Stimulates commitment or early (E) complex formation by stabilizing the base pairing of the 5' end of the U1 snRNA and the 5' splice-site region.</text>
</comment>
<evidence type="ECO:0000256" key="8">
    <source>
        <dbReference type="ARBA" id="ARBA00046357"/>
    </source>
</evidence>
<dbReference type="SUPFAM" id="SSF57667">
    <property type="entry name" value="beta-beta-alpha zinc fingers"/>
    <property type="match status" value="1"/>
</dbReference>
<evidence type="ECO:0000259" key="11">
    <source>
        <dbReference type="PROSITE" id="PS50171"/>
    </source>
</evidence>
<comment type="caution">
    <text evidence="12">The sequence shown here is derived from an EMBL/GenBank/DDBJ whole genome shotgun (WGS) entry which is preliminary data.</text>
</comment>
<gene>
    <name evidence="12" type="ORF">GBAR_LOCUS10305</name>
</gene>
<accession>A0AA35WK73</accession>
<comment type="subcellular location">
    <subcellularLocation>
        <location evidence="1 9">Nucleus</location>
    </subcellularLocation>
</comment>
<evidence type="ECO:0000313" key="12">
    <source>
        <dbReference type="EMBL" id="CAI8016842.1"/>
    </source>
</evidence>
<keyword evidence="4 9" id="KW-0862">Zinc</keyword>
<evidence type="ECO:0000256" key="3">
    <source>
        <dbReference type="ARBA" id="ARBA00022771"/>
    </source>
</evidence>
<dbReference type="InterPro" id="IPR017340">
    <property type="entry name" value="U1_snRNP-C"/>
</dbReference>